<dbReference type="SUPFAM" id="SSF56925">
    <property type="entry name" value="OMPA-like"/>
    <property type="match status" value="1"/>
</dbReference>
<feature type="chain" id="PRO_5041421064" evidence="1">
    <location>
        <begin position="24"/>
        <end position="225"/>
    </location>
</feature>
<evidence type="ECO:0000256" key="1">
    <source>
        <dbReference type="SAM" id="SignalP"/>
    </source>
</evidence>
<dbReference type="InterPro" id="IPR005618">
    <property type="entry name" value="OMPW"/>
</dbReference>
<dbReference type="GO" id="GO:0019867">
    <property type="term" value="C:outer membrane"/>
    <property type="evidence" value="ECO:0007669"/>
    <property type="project" value="InterPro"/>
</dbReference>
<sequence>MKKTLIAASITLSTLTFGPLALAHEAGDWIVRGGVIHVEPDDESGKVEVTGLGKTGMEVSVDGDTQLGLNLAYMITDNWGVELLAATPFTHDVSLEKSELGLGDGALGEVSHLPPTLMAQYYFGNSSTQLRPYVGAGINYTVFFDESFKGSRKEQGFNSLDLDGSFGWSAQIGLDYMVDDNWLINGQVRYIDINTDANFKVGDAKSKVEIDIDPWVYMVGVGYKF</sequence>
<dbReference type="GO" id="GO:0044384">
    <property type="term" value="C:host outer membrane"/>
    <property type="evidence" value="ECO:0007669"/>
    <property type="project" value="InterPro"/>
</dbReference>
<evidence type="ECO:0000313" key="2">
    <source>
        <dbReference type="EMBL" id="MCM2679880.1"/>
    </source>
</evidence>
<dbReference type="GO" id="GO:0055085">
    <property type="term" value="P:transmembrane transport"/>
    <property type="evidence" value="ECO:0007669"/>
    <property type="project" value="TreeGrafter"/>
</dbReference>
<dbReference type="RefSeq" id="WP_251261293.1">
    <property type="nucleotide sequence ID" value="NZ_JAMQGP010000003.1"/>
</dbReference>
<reference evidence="2 3" key="1">
    <citation type="journal article" date="2013" name="Antonie Van Leeuwenhoek">
        <title>Echinimonas agarilytica gen. nov., sp. nov., a new gammaproteobacterium isolated from the sea urchin Strongylocentrotus intermedius.</title>
        <authorList>
            <person name="Nedashkovskaya O.I."/>
            <person name="Stenkova A.M."/>
            <person name="Zhukova N.V."/>
            <person name="Van Trappen S."/>
            <person name="Lee J.S."/>
            <person name="Kim S.B."/>
        </authorList>
    </citation>
    <scope>NUCLEOTIDE SEQUENCE [LARGE SCALE GENOMIC DNA]</scope>
    <source>
        <strain evidence="2 3">KMM 6351</strain>
    </source>
</reference>
<organism evidence="2 3">
    <name type="scientific">Echinimonas agarilytica</name>
    <dbReference type="NCBI Taxonomy" id="1215918"/>
    <lineage>
        <taxon>Bacteria</taxon>
        <taxon>Pseudomonadati</taxon>
        <taxon>Pseudomonadota</taxon>
        <taxon>Gammaproteobacteria</taxon>
        <taxon>Alteromonadales</taxon>
        <taxon>Echinimonadaceae</taxon>
        <taxon>Echinimonas</taxon>
    </lineage>
</organism>
<dbReference type="Gene3D" id="2.40.160.20">
    <property type="match status" value="1"/>
</dbReference>
<proteinExistence type="predicted"/>
<gene>
    <name evidence="2" type="ORF">NAF29_09405</name>
</gene>
<protein>
    <submittedName>
        <fullName evidence="2">Outer membrane beta-barrel protein</fullName>
    </submittedName>
</protein>
<keyword evidence="3" id="KW-1185">Reference proteome</keyword>
<dbReference type="Pfam" id="PF03922">
    <property type="entry name" value="OmpW"/>
    <property type="match status" value="1"/>
</dbReference>
<dbReference type="PROSITE" id="PS00695">
    <property type="entry name" value="ENT_VIR_OMP_2"/>
    <property type="match status" value="1"/>
</dbReference>
<comment type="caution">
    <text evidence="2">The sequence shown here is derived from an EMBL/GenBank/DDBJ whole genome shotgun (WGS) entry which is preliminary data.</text>
</comment>
<accession>A0AA41W6N3</accession>
<evidence type="ECO:0000313" key="3">
    <source>
        <dbReference type="Proteomes" id="UP001165393"/>
    </source>
</evidence>
<name>A0AA41W6N3_9GAMM</name>
<keyword evidence="1" id="KW-0732">Signal</keyword>
<dbReference type="PANTHER" id="PTHR36920:SF1">
    <property type="entry name" value="OUTER MEMBRANE PROTEIN W"/>
    <property type="match status" value="1"/>
</dbReference>
<dbReference type="InterPro" id="IPR000758">
    <property type="entry name" value="Enterovir_OMP"/>
</dbReference>
<dbReference type="EMBL" id="JAMQGP010000003">
    <property type="protein sequence ID" value="MCM2679880.1"/>
    <property type="molecule type" value="Genomic_DNA"/>
</dbReference>
<dbReference type="InterPro" id="IPR011250">
    <property type="entry name" value="OMP/PagP_B-barrel"/>
</dbReference>
<dbReference type="Proteomes" id="UP001165393">
    <property type="component" value="Unassembled WGS sequence"/>
</dbReference>
<dbReference type="PANTHER" id="PTHR36920">
    <property type="match status" value="1"/>
</dbReference>
<dbReference type="AlphaFoldDB" id="A0AA41W6N3"/>
<feature type="signal peptide" evidence="1">
    <location>
        <begin position="1"/>
        <end position="23"/>
    </location>
</feature>